<accession>A0A1F7JNG6</accession>
<name>A0A1F7JNG6_9BACT</name>
<evidence type="ECO:0000313" key="3">
    <source>
        <dbReference type="EMBL" id="OGK57140.1"/>
    </source>
</evidence>
<dbReference type="PROSITE" id="PS00061">
    <property type="entry name" value="ADH_SHORT"/>
    <property type="match status" value="1"/>
</dbReference>
<evidence type="ECO:0000313" key="4">
    <source>
        <dbReference type="Proteomes" id="UP000176376"/>
    </source>
</evidence>
<dbReference type="AlphaFoldDB" id="A0A1F7JNG6"/>
<dbReference type="Proteomes" id="UP000176376">
    <property type="component" value="Unassembled WGS sequence"/>
</dbReference>
<dbReference type="Gene3D" id="3.40.50.720">
    <property type="entry name" value="NAD(P)-binding Rossmann-like Domain"/>
    <property type="match status" value="1"/>
</dbReference>
<gene>
    <name evidence="3" type="ORF">A3J15_00130</name>
</gene>
<dbReference type="PRINTS" id="PR00081">
    <property type="entry name" value="GDHRDH"/>
</dbReference>
<evidence type="ECO:0000256" key="2">
    <source>
        <dbReference type="RuleBase" id="RU000363"/>
    </source>
</evidence>
<dbReference type="InterPro" id="IPR050259">
    <property type="entry name" value="SDR"/>
</dbReference>
<proteinExistence type="inferred from homology"/>
<evidence type="ECO:0000256" key="1">
    <source>
        <dbReference type="ARBA" id="ARBA00006484"/>
    </source>
</evidence>
<organism evidence="3 4">
    <name type="scientific">Candidatus Roizmanbacteria bacterium RIFCSPLOWO2_02_FULL_38_10</name>
    <dbReference type="NCBI Taxonomy" id="1802074"/>
    <lineage>
        <taxon>Bacteria</taxon>
        <taxon>Candidatus Roizmaniibacteriota</taxon>
    </lineage>
</organism>
<dbReference type="CDD" id="cd05233">
    <property type="entry name" value="SDR_c"/>
    <property type="match status" value="1"/>
</dbReference>
<dbReference type="InterPro" id="IPR020904">
    <property type="entry name" value="Sc_DH/Rdtase_CS"/>
</dbReference>
<dbReference type="SUPFAM" id="SSF51735">
    <property type="entry name" value="NAD(P)-binding Rossmann-fold domains"/>
    <property type="match status" value="1"/>
</dbReference>
<dbReference type="Pfam" id="PF00106">
    <property type="entry name" value="adh_short"/>
    <property type="match status" value="1"/>
</dbReference>
<dbReference type="InterPro" id="IPR002347">
    <property type="entry name" value="SDR_fam"/>
</dbReference>
<dbReference type="PANTHER" id="PTHR42879">
    <property type="entry name" value="3-OXOACYL-(ACYL-CARRIER-PROTEIN) REDUCTASE"/>
    <property type="match status" value="1"/>
</dbReference>
<dbReference type="PANTHER" id="PTHR42879:SF2">
    <property type="entry name" value="3-OXOACYL-[ACYL-CARRIER-PROTEIN] REDUCTASE FABG"/>
    <property type="match status" value="1"/>
</dbReference>
<comment type="caution">
    <text evidence="3">The sequence shown here is derived from an EMBL/GenBank/DDBJ whole genome shotgun (WGS) entry which is preliminary data.</text>
</comment>
<dbReference type="InterPro" id="IPR036291">
    <property type="entry name" value="NAD(P)-bd_dom_sf"/>
</dbReference>
<dbReference type="GO" id="GO:0032787">
    <property type="term" value="P:monocarboxylic acid metabolic process"/>
    <property type="evidence" value="ECO:0007669"/>
    <property type="project" value="UniProtKB-ARBA"/>
</dbReference>
<sequence>MNICDKVVIVTGASSGIGQSTACAFAKEKATIVIAFKKNLQGAQKTLKDITEYGGTAIVFQGDLSDENVVNQLFEKTLATFNRVDILINNAGDPGGIGFLDTDKNHWLRVFNNNFFQVVLCSKEAVKIMKKQGSGKIINTSSILGQDYVGREGAIAYSSAKAAVISFTKTLAKQLAPEILVNAVIPGRTLTPYYDQYDEKQKKAFIEANPIKRMIKSEEIADTFVFIAKNDAMTGSTVLVDGGYSLKMGAKFS</sequence>
<reference evidence="3 4" key="1">
    <citation type="journal article" date="2016" name="Nat. Commun.">
        <title>Thousands of microbial genomes shed light on interconnected biogeochemical processes in an aquifer system.</title>
        <authorList>
            <person name="Anantharaman K."/>
            <person name="Brown C.T."/>
            <person name="Hug L.A."/>
            <person name="Sharon I."/>
            <person name="Castelle C.J."/>
            <person name="Probst A.J."/>
            <person name="Thomas B.C."/>
            <person name="Singh A."/>
            <person name="Wilkins M.J."/>
            <person name="Karaoz U."/>
            <person name="Brodie E.L."/>
            <person name="Williams K.H."/>
            <person name="Hubbard S.S."/>
            <person name="Banfield J.F."/>
        </authorList>
    </citation>
    <scope>NUCLEOTIDE SEQUENCE [LARGE SCALE GENOMIC DNA]</scope>
</reference>
<comment type="similarity">
    <text evidence="1 2">Belongs to the short-chain dehydrogenases/reductases (SDR) family.</text>
</comment>
<dbReference type="FunFam" id="3.40.50.720:FF:000084">
    <property type="entry name" value="Short-chain dehydrogenase reductase"/>
    <property type="match status" value="1"/>
</dbReference>
<dbReference type="STRING" id="1802074.A3J15_00130"/>
<dbReference type="PRINTS" id="PR00080">
    <property type="entry name" value="SDRFAMILY"/>
</dbReference>
<evidence type="ECO:0008006" key="5">
    <source>
        <dbReference type="Google" id="ProtNLM"/>
    </source>
</evidence>
<protein>
    <recommendedName>
        <fullName evidence="5">Short-chain dehydrogenase</fullName>
    </recommendedName>
</protein>
<dbReference type="EMBL" id="MGAY01000011">
    <property type="protein sequence ID" value="OGK57140.1"/>
    <property type="molecule type" value="Genomic_DNA"/>
</dbReference>